<dbReference type="EMBL" id="OZ019907">
    <property type="protein sequence ID" value="CAK9206295.1"/>
    <property type="molecule type" value="Genomic_DNA"/>
</dbReference>
<evidence type="ECO:0000313" key="2">
    <source>
        <dbReference type="Proteomes" id="UP001497512"/>
    </source>
</evidence>
<organism evidence="1 2">
    <name type="scientific">Sphagnum troendelagicum</name>
    <dbReference type="NCBI Taxonomy" id="128251"/>
    <lineage>
        <taxon>Eukaryota</taxon>
        <taxon>Viridiplantae</taxon>
        <taxon>Streptophyta</taxon>
        <taxon>Embryophyta</taxon>
        <taxon>Bryophyta</taxon>
        <taxon>Sphagnophytina</taxon>
        <taxon>Sphagnopsida</taxon>
        <taxon>Sphagnales</taxon>
        <taxon>Sphagnaceae</taxon>
        <taxon>Sphagnum</taxon>
    </lineage>
</organism>
<name>A0ABP0TWL7_9BRYO</name>
<reference evidence="1" key="1">
    <citation type="submission" date="2024-02" db="EMBL/GenBank/DDBJ databases">
        <authorList>
            <consortium name="ELIXIR-Norway"/>
            <consortium name="Elixir Norway"/>
        </authorList>
    </citation>
    <scope>NUCLEOTIDE SEQUENCE</scope>
</reference>
<protein>
    <submittedName>
        <fullName evidence="1">Uncharacterized protein</fullName>
    </submittedName>
</protein>
<gene>
    <name evidence="1" type="ORF">CSSPTR1EN2_LOCUS8277</name>
</gene>
<dbReference type="Proteomes" id="UP001497512">
    <property type="component" value="Chromosome 15"/>
</dbReference>
<accession>A0ABP0TWL7</accession>
<keyword evidence="2" id="KW-1185">Reference proteome</keyword>
<sequence length="117" mass="13015">MSSSWFEIAPSQMITVERRCSPKQRTLGTILEKVSAMGLWLEAAPPQIITVERICSPGPRTLDTIAEESMTMVASHLASSTETADHVFETYELQLGEHKELETGIRFCGMQLMVNSL</sequence>
<evidence type="ECO:0000313" key="1">
    <source>
        <dbReference type="EMBL" id="CAK9206295.1"/>
    </source>
</evidence>
<proteinExistence type="predicted"/>